<proteinExistence type="predicted"/>
<evidence type="ECO:0000313" key="2">
    <source>
        <dbReference type="Proteomes" id="UP000499080"/>
    </source>
</evidence>
<organism evidence="1 2">
    <name type="scientific">Araneus ventricosus</name>
    <name type="common">Orbweaver spider</name>
    <name type="synonym">Epeira ventricosa</name>
    <dbReference type="NCBI Taxonomy" id="182803"/>
    <lineage>
        <taxon>Eukaryota</taxon>
        <taxon>Metazoa</taxon>
        <taxon>Ecdysozoa</taxon>
        <taxon>Arthropoda</taxon>
        <taxon>Chelicerata</taxon>
        <taxon>Arachnida</taxon>
        <taxon>Araneae</taxon>
        <taxon>Araneomorphae</taxon>
        <taxon>Entelegynae</taxon>
        <taxon>Araneoidea</taxon>
        <taxon>Araneidae</taxon>
        <taxon>Araneus</taxon>
    </lineage>
</organism>
<dbReference type="AlphaFoldDB" id="A0A4Y2IQ94"/>
<name>A0A4Y2IQ94_ARAVE</name>
<protein>
    <submittedName>
        <fullName evidence="1">Uncharacterized protein</fullName>
    </submittedName>
</protein>
<dbReference type="EMBL" id="BGPR01186774">
    <property type="protein sequence ID" value="GBM79389.1"/>
    <property type="molecule type" value="Genomic_DNA"/>
</dbReference>
<reference evidence="1 2" key="1">
    <citation type="journal article" date="2019" name="Sci. Rep.">
        <title>Orb-weaving spider Araneus ventricosus genome elucidates the spidroin gene catalogue.</title>
        <authorList>
            <person name="Kono N."/>
            <person name="Nakamura H."/>
            <person name="Ohtoshi R."/>
            <person name="Moran D.A.P."/>
            <person name="Shinohara A."/>
            <person name="Yoshida Y."/>
            <person name="Fujiwara M."/>
            <person name="Mori M."/>
            <person name="Tomita M."/>
            <person name="Arakawa K."/>
        </authorList>
    </citation>
    <scope>NUCLEOTIDE SEQUENCE [LARGE SCALE GENOMIC DNA]</scope>
</reference>
<sequence>CARTSNPSGLGIEPAFIELEGSLYNHYTGRGYTRWDRWFIKIFPKSILPEWFPKRFARKYFRGQLMESIMATFFTIWVSGGRASCLAQSSSTATNMCRLLWTLATDCHVGVTPALVQIGITRKSAPAMSSHVR</sequence>
<comment type="caution">
    <text evidence="1">The sequence shown here is derived from an EMBL/GenBank/DDBJ whole genome shotgun (WGS) entry which is preliminary data.</text>
</comment>
<gene>
    <name evidence="1" type="ORF">AVEN_189117_1</name>
</gene>
<keyword evidence="2" id="KW-1185">Reference proteome</keyword>
<dbReference type="Proteomes" id="UP000499080">
    <property type="component" value="Unassembled WGS sequence"/>
</dbReference>
<accession>A0A4Y2IQ94</accession>
<feature type="non-terminal residue" evidence="1">
    <location>
        <position position="1"/>
    </location>
</feature>
<evidence type="ECO:0000313" key="1">
    <source>
        <dbReference type="EMBL" id="GBM79389.1"/>
    </source>
</evidence>